<dbReference type="Gene3D" id="3.40.50.1820">
    <property type="entry name" value="alpha/beta hydrolase"/>
    <property type="match status" value="1"/>
</dbReference>
<dbReference type="EMBL" id="AMCI01002720">
    <property type="protein sequence ID" value="EJX02017.1"/>
    <property type="molecule type" value="Genomic_DNA"/>
</dbReference>
<dbReference type="InterPro" id="IPR029058">
    <property type="entry name" value="AB_hydrolase_fold"/>
</dbReference>
<comment type="caution">
    <text evidence="1">The sequence shown here is derived from an EMBL/GenBank/DDBJ whole genome shotgun (WGS) entry which is preliminary data.</text>
</comment>
<accession>J9G462</accession>
<dbReference type="InterPro" id="IPR008886">
    <property type="entry name" value="UPF0227/Esterase_YqiA"/>
</dbReference>
<protein>
    <submittedName>
        <fullName evidence="1">Protein belonging to Uncharacterized protein family UPF0227</fullName>
    </submittedName>
</protein>
<gene>
    <name evidence="1" type="ORF">EVA_09872</name>
</gene>
<evidence type="ECO:0000313" key="1">
    <source>
        <dbReference type="EMBL" id="EJX02017.1"/>
    </source>
</evidence>
<name>J9G462_9ZZZZ</name>
<proteinExistence type="predicted"/>
<dbReference type="AlphaFoldDB" id="J9G462"/>
<dbReference type="ESTHER" id="9zzzz-j9g462">
    <property type="family name" value="abh_upf00227"/>
</dbReference>
<dbReference type="Pfam" id="PF05728">
    <property type="entry name" value="UPF0227"/>
    <property type="match status" value="1"/>
</dbReference>
<organism evidence="1">
    <name type="scientific">gut metagenome</name>
    <dbReference type="NCBI Taxonomy" id="749906"/>
    <lineage>
        <taxon>unclassified sequences</taxon>
        <taxon>metagenomes</taxon>
        <taxon>organismal metagenomes</taxon>
    </lineage>
</organism>
<reference evidence="1" key="1">
    <citation type="journal article" date="2012" name="PLoS ONE">
        <title>Gene sets for utilization of primary and secondary nutrition supplies in the distal gut of endangered iberian lynx.</title>
        <authorList>
            <person name="Alcaide M."/>
            <person name="Messina E."/>
            <person name="Richter M."/>
            <person name="Bargiela R."/>
            <person name="Peplies J."/>
            <person name="Huws S.A."/>
            <person name="Newbold C.J."/>
            <person name="Golyshin P.N."/>
            <person name="Simon M.A."/>
            <person name="Lopez G."/>
            <person name="Yakimov M.M."/>
            <person name="Ferrer M."/>
        </authorList>
    </citation>
    <scope>NUCLEOTIDE SEQUENCE</scope>
</reference>
<sequence>MKLIYFHGFASSGASGTVQLLRKIFPSGEIIAPDIPVDPEEALPMLKELVVTEQPDVIVGTSMGGMYAQQMHGYLRVCVNPAFRMSTMSKTLHTGVHKWLNGRKDHEKEFRVTNDTLKHFNQMERTQFDGITPEDRELCYGLFGIRDTSVNPVNAYNTFTKYYAHAERFEGEHQLNDKVIHKVLLPLLKQLLGKKYDEAIQPPLPDYMKWQ</sequence>
<dbReference type="SUPFAM" id="SSF53474">
    <property type="entry name" value="alpha/beta-Hydrolases"/>
    <property type="match status" value="1"/>
</dbReference>